<dbReference type="EMBL" id="AP024702">
    <property type="protein sequence ID" value="BCX48378.1"/>
    <property type="molecule type" value="Genomic_DNA"/>
</dbReference>
<dbReference type="RefSeq" id="WP_338684548.1">
    <property type="nucleotide sequence ID" value="NZ_AP024702.1"/>
</dbReference>
<keyword evidence="2" id="KW-1133">Transmembrane helix</keyword>
<evidence type="ECO:0000313" key="5">
    <source>
        <dbReference type="Proteomes" id="UP001374893"/>
    </source>
</evidence>
<name>A0ABM7RD02_9BACT</name>
<feature type="transmembrane region" description="Helical" evidence="2">
    <location>
        <begin position="1124"/>
        <end position="1142"/>
    </location>
</feature>
<keyword evidence="3" id="KW-0732">Signal</keyword>
<protein>
    <submittedName>
        <fullName evidence="4">Uncharacterized protein</fullName>
    </submittedName>
</protein>
<feature type="signal peptide" evidence="3">
    <location>
        <begin position="1"/>
        <end position="23"/>
    </location>
</feature>
<evidence type="ECO:0000256" key="3">
    <source>
        <dbReference type="SAM" id="SignalP"/>
    </source>
</evidence>
<reference evidence="4 5" key="1">
    <citation type="submission" date="2021-06" db="EMBL/GenBank/DDBJ databases">
        <title>Complete genome of Haloferula helveola possessing various polysaccharide degrading enzymes.</title>
        <authorList>
            <person name="Takami H."/>
            <person name="Huang C."/>
            <person name="Hamasaki K."/>
        </authorList>
    </citation>
    <scope>NUCLEOTIDE SEQUENCE [LARGE SCALE GENOMIC DNA]</scope>
    <source>
        <strain evidence="4 5">CN-1</strain>
    </source>
</reference>
<keyword evidence="5" id="KW-1185">Reference proteome</keyword>
<evidence type="ECO:0000313" key="4">
    <source>
        <dbReference type="EMBL" id="BCX48378.1"/>
    </source>
</evidence>
<evidence type="ECO:0000256" key="1">
    <source>
        <dbReference type="SAM" id="MobiDB-lite"/>
    </source>
</evidence>
<dbReference type="Proteomes" id="UP001374893">
    <property type="component" value="Chromosome"/>
</dbReference>
<keyword evidence="2" id="KW-0472">Membrane</keyword>
<gene>
    <name evidence="4" type="ORF">HAHE_22860</name>
</gene>
<keyword evidence="2" id="KW-0812">Transmembrane</keyword>
<sequence length="1226" mass="135504">MNVTHHSRLVLLSLGLLCAAASAQIRVVPVPDPTEGNPLLNSLKGEEPEEPAEEPAEKEEDLAAELMKVGFDRSPEAIFEVLRNRDATTELKPAEEFQHAVMFGDWKVVGETLASLPVEKAQEIYSKLITSLSGQAVSVGTLLSEPEINEDEDPYEMRRRLMMQRNEKRKLPAPLLSEDFYGLIDAAPGGVTEKQIPAVAKLAKVALGDAGRETLSARLKDGWKGMGGETPESALLATRLLSELGWIREAAPFLPLEESEWEKSDLTQLVYTMEYFTTLGIEDRDERQFGKAAAVCAKLMKSTRIGNYTRPQFRLAMDRLVALLPALEPEAAQKLIREQLFAQRATLSDLIAIFGEQGQKASQGEDLQARTDSLGTQRLILDALIPMEGPLPPNVAVLVLNWLAEAEGCYRAGGIVATEMTQAERMMLRRYGMYESMEVNTLSTDQILETAPAKEIIERLNPGLSQRVRLTLLKLRVLSTDELDMASVRAYAEEHPGLERQICEDILAAWVAKQSKPAESARVKQMRAYGMYIPPQLTRAGQSIPLTRLRQNRNIEELKQLLAELRGISPEPLDPALIVEAFMALHSGAEVYQLDDIIAIFGTPESMVRAELLNLLEGMRTRLAEEWRDPATQQQASTKRTEEEMKDEVSRGYRTALELAKRGIPDDDDDWQSLITRGRLFYDASQYEFEREIQLSDYVGLRDGAFDSFRKAAETYASGIESMPKGQWTTEPYQAWFFVMLGASDLAQLTSNTARTDPGLTSIGDAMRALPGEAADAHLTMFGEMLGTLFPRVPANVRQRFLSSGLKIIGEDHPAAEAATRSLDYYRELLDEIQLRVTVDGPTEVGHGHPFGLFIGLESTRQLLRESGGFGKYLSGPGRGMAPGGRDLRGDFEKNIHAALDETFEVVSLTFHDSGVKPIPAGREGWMETPMVYAVLQAKNAAVDRIPSIQLDMDFVDQPGQVVLPVMSQVQPIDARSDDPSPRPCPELNFVVTLDERDWADGILSVDISATGEGIIAGLSENFDFEREGFEAEVVDGTLAIVEFTSDGVSRAPRADRNWQITYRRQPGLESAASFPLPQPVAAGDSANIEYKVYRDADLLTLTPDEAAKGIALSTIGGNDMNRWLLAGAGVVVLILLIWLIARNRKPAEAAEKGLTAPEEVTPFSTVVFLRRVRSELGGQLSDGDRESITAQIHEIESTCFGREEQPAPDLEKVVKQWMKVARRAA</sequence>
<feature type="compositionally biased region" description="Acidic residues" evidence="1">
    <location>
        <begin position="47"/>
        <end position="58"/>
    </location>
</feature>
<feature type="chain" id="PRO_5046494671" evidence="3">
    <location>
        <begin position="24"/>
        <end position="1226"/>
    </location>
</feature>
<evidence type="ECO:0000256" key="2">
    <source>
        <dbReference type="SAM" id="Phobius"/>
    </source>
</evidence>
<proteinExistence type="predicted"/>
<organism evidence="4 5">
    <name type="scientific">Haloferula helveola</name>
    <dbReference type="NCBI Taxonomy" id="490095"/>
    <lineage>
        <taxon>Bacteria</taxon>
        <taxon>Pseudomonadati</taxon>
        <taxon>Verrucomicrobiota</taxon>
        <taxon>Verrucomicrobiia</taxon>
        <taxon>Verrucomicrobiales</taxon>
        <taxon>Verrucomicrobiaceae</taxon>
        <taxon>Haloferula</taxon>
    </lineage>
</organism>
<accession>A0ABM7RD02</accession>
<feature type="region of interest" description="Disordered" evidence="1">
    <location>
        <begin position="30"/>
        <end position="58"/>
    </location>
</feature>